<dbReference type="KEGG" id="anp:FK178_12225"/>
<evidence type="ECO:0000256" key="2">
    <source>
        <dbReference type="ARBA" id="ARBA00022670"/>
    </source>
</evidence>
<dbReference type="InterPro" id="IPR000064">
    <property type="entry name" value="NLP_P60_dom"/>
</dbReference>
<sequence length="412" mass="45824">MKRTGILKFWALGLILLSVSCKTADVNTTSNTTAQAPVVNASEQYIKAVKSEYAPDGRVALFDVESTNHNGTYILKGESNLPEAVSDLKQRLKAQNIAFTDSIAMLPSAEMAGNTKGVIKISVANLRSKPSHSSELVTQAILGTPVKVYKKDGGWYYIQTPEGYLAWVDYGGVTPFSNNDLSKWKAADKVIYLETFGFAYESANKESQVVSDLVAGNILELVTEENGFYKVKYPHGKVGYIEQSKAQPYEQWLSALKPSGESLVETSKSLMGIPYLWGGTSAKGVDCSGYTKTIFFLNGIIIPRDASQQIHTGIEVDTERNFENLIPGDLLFFGRKATNNTTERVIHVGMWIGDNKFIHSMGDVHISNMDPNAEDFDEYNYNRYLRTKRVLGQEDEKLIQLTQSDLFWEKSK</sequence>
<dbReference type="Proteomes" id="UP000321954">
    <property type="component" value="Chromosome"/>
</dbReference>
<keyword evidence="9" id="KW-1185">Reference proteome</keyword>
<organism evidence="8 9">
    <name type="scientific">Antarcticibacterium arcticum</name>
    <dbReference type="NCBI Taxonomy" id="2585771"/>
    <lineage>
        <taxon>Bacteria</taxon>
        <taxon>Pseudomonadati</taxon>
        <taxon>Bacteroidota</taxon>
        <taxon>Flavobacteriia</taxon>
        <taxon>Flavobacteriales</taxon>
        <taxon>Flavobacteriaceae</taxon>
        <taxon>Antarcticibacterium</taxon>
    </lineage>
</organism>
<dbReference type="EMBL" id="CP042476">
    <property type="protein sequence ID" value="QED38433.1"/>
    <property type="molecule type" value="Genomic_DNA"/>
</dbReference>
<dbReference type="InterPro" id="IPR051202">
    <property type="entry name" value="Peptidase_C40"/>
</dbReference>
<dbReference type="InterPro" id="IPR003646">
    <property type="entry name" value="SH3-like_bac-type"/>
</dbReference>
<accession>A0A5B8YP83</accession>
<evidence type="ECO:0000313" key="8">
    <source>
        <dbReference type="EMBL" id="QED38433.1"/>
    </source>
</evidence>
<dbReference type="PANTHER" id="PTHR47053:SF1">
    <property type="entry name" value="MUREIN DD-ENDOPEPTIDASE MEPH-RELATED"/>
    <property type="match status" value="1"/>
</dbReference>
<dbReference type="SMART" id="SM00287">
    <property type="entry name" value="SH3b"/>
    <property type="match status" value="2"/>
</dbReference>
<evidence type="ECO:0000256" key="1">
    <source>
        <dbReference type="ARBA" id="ARBA00007074"/>
    </source>
</evidence>
<feature type="domain" description="SH3b" evidence="6">
    <location>
        <begin position="114"/>
        <end position="177"/>
    </location>
</feature>
<dbReference type="RefSeq" id="WP_146835550.1">
    <property type="nucleotide sequence ID" value="NZ_CP042476.1"/>
</dbReference>
<dbReference type="Gene3D" id="3.90.1720.10">
    <property type="entry name" value="endopeptidase domain like (from Nostoc punctiforme)"/>
    <property type="match status" value="1"/>
</dbReference>
<evidence type="ECO:0000313" key="9">
    <source>
        <dbReference type="Proteomes" id="UP000321954"/>
    </source>
</evidence>
<dbReference type="PROSITE" id="PS51935">
    <property type="entry name" value="NLPC_P60"/>
    <property type="match status" value="1"/>
</dbReference>
<dbReference type="SUPFAM" id="SSF54001">
    <property type="entry name" value="Cysteine proteinases"/>
    <property type="match status" value="1"/>
</dbReference>
<evidence type="ECO:0000256" key="4">
    <source>
        <dbReference type="ARBA" id="ARBA00022807"/>
    </source>
</evidence>
<evidence type="ECO:0000256" key="3">
    <source>
        <dbReference type="ARBA" id="ARBA00022801"/>
    </source>
</evidence>
<dbReference type="Gene3D" id="2.30.30.40">
    <property type="entry name" value="SH3 Domains"/>
    <property type="match status" value="2"/>
</dbReference>
<feature type="domain" description="NlpC/P60" evidence="7">
    <location>
        <begin position="257"/>
        <end position="391"/>
    </location>
</feature>
<dbReference type="PROSITE" id="PS51257">
    <property type="entry name" value="PROKAR_LIPOPROTEIN"/>
    <property type="match status" value="1"/>
</dbReference>
<feature type="chain" id="PRO_5022973802" evidence="5">
    <location>
        <begin position="25"/>
        <end position="412"/>
    </location>
</feature>
<protein>
    <submittedName>
        <fullName evidence="8">NlpC/P60 family protein</fullName>
    </submittedName>
</protein>
<keyword evidence="2" id="KW-0645">Protease</keyword>
<name>A0A5B8YP83_9FLAO</name>
<keyword evidence="4" id="KW-0788">Thiol protease</keyword>
<dbReference type="Pfam" id="PF08239">
    <property type="entry name" value="SH3_3"/>
    <property type="match status" value="1"/>
</dbReference>
<comment type="similarity">
    <text evidence="1">Belongs to the peptidase C40 family.</text>
</comment>
<evidence type="ECO:0000256" key="5">
    <source>
        <dbReference type="SAM" id="SignalP"/>
    </source>
</evidence>
<keyword evidence="5" id="KW-0732">Signal</keyword>
<evidence type="ECO:0000259" key="7">
    <source>
        <dbReference type="PROSITE" id="PS51935"/>
    </source>
</evidence>
<dbReference type="GO" id="GO:0006508">
    <property type="term" value="P:proteolysis"/>
    <property type="evidence" value="ECO:0007669"/>
    <property type="project" value="UniProtKB-KW"/>
</dbReference>
<dbReference type="PANTHER" id="PTHR47053">
    <property type="entry name" value="MUREIN DD-ENDOPEPTIDASE MEPH-RELATED"/>
    <property type="match status" value="1"/>
</dbReference>
<proteinExistence type="inferred from homology"/>
<dbReference type="OrthoDB" id="9813368at2"/>
<dbReference type="GO" id="GO:0008234">
    <property type="term" value="F:cysteine-type peptidase activity"/>
    <property type="evidence" value="ECO:0007669"/>
    <property type="project" value="UniProtKB-KW"/>
</dbReference>
<gene>
    <name evidence="8" type="ORF">FK178_12225</name>
</gene>
<reference evidence="8 9" key="1">
    <citation type="submission" date="2019-08" db="EMBL/GenBank/DDBJ databases">
        <title>Antarcticibacterium arcticum sp. nov., a bacterium isolated from marine sediment of the Canadian Beaufort Sea.</title>
        <authorList>
            <person name="Lee Y.M."/>
            <person name="Baek K."/>
            <person name="Lee D.-H."/>
            <person name="Shin S.C."/>
            <person name="Jin Y.K."/>
            <person name="Park Y."/>
        </authorList>
    </citation>
    <scope>NUCLEOTIDE SEQUENCE [LARGE SCALE GENOMIC DNA]</scope>
    <source>
        <strain evidence="8 9">PAMC 28998</strain>
    </source>
</reference>
<dbReference type="AlphaFoldDB" id="A0A5B8YP83"/>
<keyword evidence="3" id="KW-0378">Hydrolase</keyword>
<dbReference type="PROSITE" id="PS51781">
    <property type="entry name" value="SH3B"/>
    <property type="match status" value="1"/>
</dbReference>
<dbReference type="InterPro" id="IPR038765">
    <property type="entry name" value="Papain-like_cys_pep_sf"/>
</dbReference>
<dbReference type="Pfam" id="PF00877">
    <property type="entry name" value="NLPC_P60"/>
    <property type="match status" value="1"/>
</dbReference>
<evidence type="ECO:0000259" key="6">
    <source>
        <dbReference type="PROSITE" id="PS51781"/>
    </source>
</evidence>
<feature type="signal peptide" evidence="5">
    <location>
        <begin position="1"/>
        <end position="24"/>
    </location>
</feature>